<evidence type="ECO:0000256" key="1">
    <source>
        <dbReference type="ARBA" id="ARBA00004123"/>
    </source>
</evidence>
<reference evidence="6" key="1">
    <citation type="submission" date="2011-09" db="EMBL/GenBank/DDBJ databases">
        <title>The odds of duplicate gene persistence after polyploidization.</title>
        <authorList>
            <person name="Chain F.J.J."/>
            <person name="Evans B.J."/>
            <person name="Dushoff J."/>
        </authorList>
    </citation>
    <scope>NUCLEOTIDE SEQUENCE</scope>
    <source>
        <tissue evidence="6">Liver</tissue>
    </source>
</reference>
<dbReference type="Gene3D" id="1.25.10.10">
    <property type="entry name" value="Leucine-rich Repeat Variant"/>
    <property type="match status" value="1"/>
</dbReference>
<comment type="subcellular location">
    <subcellularLocation>
        <location evidence="1">Nucleus</location>
    </subcellularLocation>
</comment>
<evidence type="ECO:0000256" key="3">
    <source>
        <dbReference type="ARBA" id="ARBA00023242"/>
    </source>
</evidence>
<feature type="non-terminal residue" evidence="6">
    <location>
        <position position="1"/>
    </location>
</feature>
<accession>G5E1M9</accession>
<feature type="domain" description="Symplekin/Pta1 N-terminal" evidence="5">
    <location>
        <begin position="2"/>
        <end position="58"/>
    </location>
</feature>
<evidence type="ECO:0000256" key="2">
    <source>
        <dbReference type="ARBA" id="ARBA00022664"/>
    </source>
</evidence>
<dbReference type="PANTHER" id="PTHR15245:SF20">
    <property type="entry name" value="SYMPLEKIN"/>
    <property type="match status" value="1"/>
</dbReference>
<sequence>KSILTMTQLYKVALQWVARARPTSGQQESCWDLITEMASDILHLLESDNDGIRTHVANLVLISMVYLPDTMPASFQSTYTPVESAGTDAQIRHLSRLMATQMTAAGIGPGVKQIKDTPAEVVEEEKIKPEGLVIKRRKSSLATGQAISVLGCQSDKIKEEEEEDAPLAKKPEPILPGTQIRPAGVGGRKKFTKPQSFSVLLQLPPPQLLSVLQTSPDLRDPLLAHVRAFTPHQLAHVPHSIMAILEAESRTDAGAGEVVQVEEEQDIPSQDIIARRLAQEKSLKRQIEEQKGRNNQEVEEAQEVDPPPIFIAEEED</sequence>
<evidence type="ECO:0000313" key="6">
    <source>
        <dbReference type="EMBL" id="AEQ18199.1"/>
    </source>
</evidence>
<feature type="region of interest" description="Disordered" evidence="4">
    <location>
        <begin position="286"/>
        <end position="316"/>
    </location>
</feature>
<name>G5E1M9_9PIPI</name>
<dbReference type="InterPro" id="IPR021850">
    <property type="entry name" value="Symplekin/Pta1"/>
</dbReference>
<dbReference type="PANTHER" id="PTHR15245">
    <property type="entry name" value="SYMPLEKIN-RELATED"/>
    <property type="match status" value="1"/>
</dbReference>
<protein>
    <submittedName>
        <fullName evidence="6">Putative symplekin</fullName>
    </submittedName>
</protein>
<dbReference type="GO" id="GO:0006397">
    <property type="term" value="P:mRNA processing"/>
    <property type="evidence" value="ECO:0007669"/>
    <property type="project" value="UniProtKB-KW"/>
</dbReference>
<evidence type="ECO:0000256" key="4">
    <source>
        <dbReference type="SAM" id="MobiDB-lite"/>
    </source>
</evidence>
<evidence type="ECO:0000259" key="5">
    <source>
        <dbReference type="Pfam" id="PF11935"/>
    </source>
</evidence>
<organism evidence="6">
    <name type="scientific">Hymenochirus curtipes</name>
    <name type="common">western dwarf clawed frog</name>
    <dbReference type="NCBI Taxonomy" id="8362"/>
    <lineage>
        <taxon>Eukaryota</taxon>
        <taxon>Metazoa</taxon>
        <taxon>Chordata</taxon>
        <taxon>Craniata</taxon>
        <taxon>Vertebrata</taxon>
        <taxon>Euteleostomi</taxon>
        <taxon>Amphibia</taxon>
        <taxon>Batrachia</taxon>
        <taxon>Anura</taxon>
        <taxon>Pipoidea</taxon>
        <taxon>Pipidae</taxon>
        <taxon>Pipinae</taxon>
        <taxon>Hymenochirus</taxon>
    </lineage>
</organism>
<keyword evidence="3" id="KW-0539">Nucleus</keyword>
<feature type="non-terminal residue" evidence="6">
    <location>
        <position position="316"/>
    </location>
</feature>
<feature type="compositionally biased region" description="Basic and acidic residues" evidence="4">
    <location>
        <begin position="286"/>
        <end position="296"/>
    </location>
</feature>
<dbReference type="GO" id="GO:0005847">
    <property type="term" value="C:mRNA cleavage and polyadenylation specificity factor complex"/>
    <property type="evidence" value="ECO:0007669"/>
    <property type="project" value="TreeGrafter"/>
</dbReference>
<keyword evidence="2" id="KW-0507">mRNA processing</keyword>
<dbReference type="AlphaFoldDB" id="G5E1M9"/>
<dbReference type="InterPro" id="IPR011989">
    <property type="entry name" value="ARM-like"/>
</dbReference>
<proteinExistence type="evidence at transcript level"/>
<dbReference type="InterPro" id="IPR032460">
    <property type="entry name" value="Symplekin/Pta1_N"/>
</dbReference>
<dbReference type="Pfam" id="PF11935">
    <property type="entry name" value="SYMPK_PTA1_N"/>
    <property type="match status" value="1"/>
</dbReference>
<dbReference type="EMBL" id="JP287293">
    <property type="protein sequence ID" value="AEQ18199.1"/>
    <property type="molecule type" value="mRNA"/>
</dbReference>